<feature type="domain" description="Aminoacyl-transfer RNA synthetases class-II family profile" evidence="7">
    <location>
        <begin position="124"/>
        <end position="592"/>
    </location>
</feature>
<evidence type="ECO:0000256" key="4">
    <source>
        <dbReference type="ARBA" id="ARBA00022840"/>
    </source>
</evidence>
<reference evidence="8 9" key="1">
    <citation type="submission" date="2017-10" db="EMBL/GenBank/DDBJ databases">
        <title>A novel species of cold-tolerant Malassezia isolated from bats.</title>
        <authorList>
            <person name="Lorch J.M."/>
            <person name="Palmer J.M."/>
            <person name="Vanderwolf K.J."/>
            <person name="Schmidt K.Z."/>
            <person name="Verant M.L."/>
            <person name="Weller T.J."/>
            <person name="Blehert D.S."/>
        </authorList>
    </citation>
    <scope>NUCLEOTIDE SEQUENCE [LARGE SCALE GENOMIC DNA]</scope>
    <source>
        <strain evidence="8 9">NWHC:44797-103</strain>
    </source>
</reference>
<evidence type="ECO:0000259" key="7">
    <source>
        <dbReference type="PROSITE" id="PS50862"/>
    </source>
</evidence>
<dbReference type="GO" id="GO:0005739">
    <property type="term" value="C:mitochondrion"/>
    <property type="evidence" value="ECO:0007669"/>
    <property type="project" value="TreeGrafter"/>
</dbReference>
<dbReference type="NCBIfam" id="TIGR00459">
    <property type="entry name" value="aspS_bact"/>
    <property type="match status" value="1"/>
</dbReference>
<dbReference type="GO" id="GO:0006422">
    <property type="term" value="P:aspartyl-tRNA aminoacylation"/>
    <property type="evidence" value="ECO:0007669"/>
    <property type="project" value="TreeGrafter"/>
</dbReference>
<organism evidence="8 9">
    <name type="scientific">Malassezia vespertilionis</name>
    <dbReference type="NCBI Taxonomy" id="2020962"/>
    <lineage>
        <taxon>Eukaryota</taxon>
        <taxon>Fungi</taxon>
        <taxon>Dikarya</taxon>
        <taxon>Basidiomycota</taxon>
        <taxon>Ustilaginomycotina</taxon>
        <taxon>Malasseziomycetes</taxon>
        <taxon>Malasseziales</taxon>
        <taxon>Malasseziaceae</taxon>
        <taxon>Malassezia</taxon>
    </lineage>
</organism>
<dbReference type="Pfam" id="PF00152">
    <property type="entry name" value="tRNA-synt_2"/>
    <property type="match status" value="1"/>
</dbReference>
<keyword evidence="4" id="KW-0067">ATP-binding</keyword>
<dbReference type="SUPFAM" id="SSF50249">
    <property type="entry name" value="Nucleic acid-binding proteins"/>
    <property type="match status" value="1"/>
</dbReference>
<dbReference type="InterPro" id="IPR012340">
    <property type="entry name" value="NA-bd_OB-fold"/>
</dbReference>
<comment type="similarity">
    <text evidence="1">Belongs to the class-II aminoacyl-tRNA synthetase family. Type 1 subfamily.</text>
</comment>
<dbReference type="Proteomes" id="UP000232875">
    <property type="component" value="Unassembled WGS sequence"/>
</dbReference>
<dbReference type="PANTHER" id="PTHR22594:SF5">
    <property type="entry name" value="ASPARTATE--TRNA LIGASE, MITOCHONDRIAL"/>
    <property type="match status" value="1"/>
</dbReference>
<dbReference type="STRING" id="2020962.A0A2N1JA58"/>
<dbReference type="OrthoDB" id="439710at2759"/>
<evidence type="ECO:0000313" key="8">
    <source>
        <dbReference type="EMBL" id="PKI83413.1"/>
    </source>
</evidence>
<dbReference type="EMBL" id="KZ454991">
    <property type="protein sequence ID" value="PKI83413.1"/>
    <property type="molecule type" value="Genomic_DNA"/>
</dbReference>
<dbReference type="Gene3D" id="3.30.1360.30">
    <property type="entry name" value="GAD-like domain"/>
    <property type="match status" value="1"/>
</dbReference>
<dbReference type="InterPro" id="IPR004524">
    <property type="entry name" value="Asp-tRNA-ligase_1"/>
</dbReference>
<dbReference type="PROSITE" id="PS50862">
    <property type="entry name" value="AA_TRNA_LIGASE_II"/>
    <property type="match status" value="1"/>
</dbReference>
<dbReference type="SUPFAM" id="SSF55681">
    <property type="entry name" value="Class II aaRS and biotin synthetases"/>
    <property type="match status" value="1"/>
</dbReference>
<evidence type="ECO:0000256" key="6">
    <source>
        <dbReference type="ARBA" id="ARBA00023146"/>
    </source>
</evidence>
<dbReference type="InterPro" id="IPR004364">
    <property type="entry name" value="Aa-tRNA-synt_II"/>
</dbReference>
<dbReference type="Pfam" id="PF01336">
    <property type="entry name" value="tRNA_anti-codon"/>
    <property type="match status" value="1"/>
</dbReference>
<protein>
    <recommendedName>
        <fullName evidence="7">Aminoacyl-transfer RNA synthetases class-II family profile domain-containing protein</fullName>
    </recommendedName>
</protein>
<evidence type="ECO:0000313" key="9">
    <source>
        <dbReference type="Proteomes" id="UP000232875"/>
    </source>
</evidence>
<dbReference type="InterPro" id="IPR006195">
    <property type="entry name" value="aa-tRNA-synth_II"/>
</dbReference>
<dbReference type="Gene3D" id="3.30.930.10">
    <property type="entry name" value="Bira Bifunctional Protein, Domain 2"/>
    <property type="match status" value="1"/>
</dbReference>
<dbReference type="PRINTS" id="PR01042">
    <property type="entry name" value="TRNASYNTHASP"/>
</dbReference>
<dbReference type="Gene3D" id="2.40.50.140">
    <property type="entry name" value="Nucleic acid-binding proteins"/>
    <property type="match status" value="1"/>
</dbReference>
<evidence type="ECO:0000256" key="5">
    <source>
        <dbReference type="ARBA" id="ARBA00022917"/>
    </source>
</evidence>
<evidence type="ECO:0000256" key="2">
    <source>
        <dbReference type="ARBA" id="ARBA00022598"/>
    </source>
</evidence>
<dbReference type="GO" id="GO:0005524">
    <property type="term" value="F:ATP binding"/>
    <property type="evidence" value="ECO:0007669"/>
    <property type="project" value="UniProtKB-KW"/>
</dbReference>
<dbReference type="InterPro" id="IPR045864">
    <property type="entry name" value="aa-tRNA-synth_II/BPL/LPL"/>
</dbReference>
<evidence type="ECO:0000256" key="1">
    <source>
        <dbReference type="ARBA" id="ARBA00006303"/>
    </source>
</evidence>
<dbReference type="InterPro" id="IPR004115">
    <property type="entry name" value="GAD-like_sf"/>
</dbReference>
<dbReference type="PANTHER" id="PTHR22594">
    <property type="entry name" value="ASPARTYL/LYSYL-TRNA SYNTHETASE"/>
    <property type="match status" value="1"/>
</dbReference>
<sequence length="629" mass="69659">MRLPRQVSKQLAFVPLQDASGTIQLKLSGDDSVLEAMRSTPLESVISVRGTVQARADAVKNAKMRTGDVEVHVTDWQLLNAAEAALPFYPTQCHDTNLPKESLRARYRYLDLRRVALAENIRRRSRVAHAARCFLHSRYFTEIETPVLLRSTPEGAREFLSPTRVPQGTPPSFYALQQSPQQPKQLLMASGVTDRYFQFAKCFRDEDGRKDRQPEFTQIDVEMSFVAGADAAPWRIGGAEVRDTVEGLVHAMWDAAEMQERLPHSFPVYTYTQVMSTYGSDKPDLRFGLSIAEAARDLEAEQALDLLVLPHTTLADGSTLKLSAREISALLQRKDGTRSEIEHFKAHRNDPDALASLLLQKSRHVASVQPTVAQLRELLAPYLDAANLFAPHEPDAKLPRTIRCDVFVARRNLPVHGSSTEMGDLRLRIAETLAARYRAVYSAVPHIMWVTEFPLFTRADQEKQELVQGRWSSSHHPFTAPAAQDVPRLLDALRSAPPDATAIASIHGQHYDLVLNGMEIAGGSVRIHDPALQEAIFRSVLDLSDEETHRFAHLLHALKCGAPPHAGIAIGFDRFMAILCGTSSIRDVIAFPKSSSGADPLFASPAPLEEGPANEMTGQLAAYGLKRAT</sequence>
<keyword evidence="9" id="KW-1185">Reference proteome</keyword>
<gene>
    <name evidence="8" type="ORF">MVES_002690</name>
</gene>
<name>A0A2N1JA58_9BASI</name>
<keyword evidence="5" id="KW-0648">Protein biosynthesis</keyword>
<dbReference type="HAMAP" id="MF_00044">
    <property type="entry name" value="Asp_tRNA_synth_type1"/>
    <property type="match status" value="1"/>
</dbReference>
<evidence type="ECO:0000256" key="3">
    <source>
        <dbReference type="ARBA" id="ARBA00022741"/>
    </source>
</evidence>
<dbReference type="NCBIfam" id="NF001750">
    <property type="entry name" value="PRK00476.1"/>
    <property type="match status" value="1"/>
</dbReference>
<dbReference type="InterPro" id="IPR002312">
    <property type="entry name" value="Asp/Asn-tRNA-synth_IIb"/>
</dbReference>
<dbReference type="InterPro" id="IPR004365">
    <property type="entry name" value="NA-bd_OB_tRNA"/>
</dbReference>
<accession>A0A2N1JA58</accession>
<keyword evidence="2" id="KW-0436">Ligase</keyword>
<keyword evidence="3" id="KW-0547">Nucleotide-binding</keyword>
<dbReference type="AlphaFoldDB" id="A0A2N1JA58"/>
<keyword evidence="6" id="KW-0030">Aminoacyl-tRNA synthetase</keyword>
<dbReference type="GO" id="GO:0003676">
    <property type="term" value="F:nucleic acid binding"/>
    <property type="evidence" value="ECO:0007669"/>
    <property type="project" value="InterPro"/>
</dbReference>
<proteinExistence type="inferred from homology"/>
<dbReference type="GO" id="GO:0004815">
    <property type="term" value="F:aspartate-tRNA ligase activity"/>
    <property type="evidence" value="ECO:0007669"/>
    <property type="project" value="TreeGrafter"/>
</dbReference>